<keyword evidence="4" id="KW-1185">Reference proteome</keyword>
<accession>A0ABY9T9N3</accession>
<dbReference type="Gene3D" id="1.20.120.330">
    <property type="entry name" value="Nucleotidyltransferases domain 2"/>
    <property type="match status" value="1"/>
</dbReference>
<evidence type="ECO:0000259" key="1">
    <source>
        <dbReference type="Pfam" id="PF14540"/>
    </source>
</evidence>
<proteinExistence type="predicted"/>
<evidence type="ECO:0000313" key="3">
    <source>
        <dbReference type="EMBL" id="WNC15906.1"/>
    </source>
</evidence>
<dbReference type="InterPro" id="IPR043519">
    <property type="entry name" value="NT_sf"/>
</dbReference>
<gene>
    <name evidence="3" type="ORF">RGB73_06115</name>
</gene>
<dbReference type="EMBL" id="CP134050">
    <property type="protein sequence ID" value="WNC15906.1"/>
    <property type="molecule type" value="Genomic_DNA"/>
</dbReference>
<dbReference type="InterPro" id="IPR054515">
    <property type="entry name" value="YgxA-like_substrate-bd"/>
</dbReference>
<sequence length="287" mass="33485">MDVGPEEIQQTYLELLQKRLDVQAVLMLPDFSFRDGPSYFIVAAKPDAQETIRRVQILDRVFTEQWISAWQLEKSAVYGTDEKLVAMLRRSEILLDRDGYMKQLKQRLIRLSDSLQKKLVCREYSRLLRFFHEAKEWLQQGLTLDAYHGFVQALHAWARLIVYEMGEHPQTALWSQVKQLDSSVYKLYEELSMNTETLEKRVELLVLAIEFGVSSRLKDSSRFLVELMETREGPWRLHEIVNHPAVLTAGIEIPLLIDKMVQRSLLQEVICPTDGEGERETCFILLN</sequence>
<dbReference type="Pfam" id="PF14540">
    <property type="entry name" value="NTF-like"/>
    <property type="match status" value="1"/>
</dbReference>
<feature type="domain" description="Nucleotidyltransferase-like" evidence="1">
    <location>
        <begin position="40"/>
        <end position="109"/>
    </location>
</feature>
<evidence type="ECO:0000259" key="2">
    <source>
        <dbReference type="Pfam" id="PF22339"/>
    </source>
</evidence>
<evidence type="ECO:0000313" key="4">
    <source>
        <dbReference type="Proteomes" id="UP001256827"/>
    </source>
</evidence>
<feature type="domain" description="YgxA-like substrate binding" evidence="2">
    <location>
        <begin position="122"/>
        <end position="216"/>
    </location>
</feature>
<organism evidence="3 4">
    <name type="scientific">Brevibacillus brevis</name>
    <name type="common">Bacillus brevis</name>
    <dbReference type="NCBI Taxonomy" id="1393"/>
    <lineage>
        <taxon>Bacteria</taxon>
        <taxon>Bacillati</taxon>
        <taxon>Bacillota</taxon>
        <taxon>Bacilli</taxon>
        <taxon>Bacillales</taxon>
        <taxon>Paenibacillaceae</taxon>
        <taxon>Brevibacillus</taxon>
    </lineage>
</organism>
<reference evidence="3 4" key="1">
    <citation type="submission" date="2023-09" db="EMBL/GenBank/DDBJ databases">
        <title>Complete Genome and Methylome dissection of Bacillus brevis NEB573 original source of BbsI restriction endonuclease.</title>
        <authorList>
            <person name="Fomenkov A."/>
            <person name="Roberts R.D."/>
        </authorList>
    </citation>
    <scope>NUCLEOTIDE SEQUENCE [LARGE SCALE GENOMIC DNA]</scope>
    <source>
        <strain evidence="3 4">NEB573</strain>
    </source>
</reference>
<dbReference type="Gene3D" id="3.30.460.10">
    <property type="entry name" value="Beta Polymerase, domain 2"/>
    <property type="match status" value="1"/>
</dbReference>
<dbReference type="InterPro" id="IPR029348">
    <property type="entry name" value="NTF-like"/>
</dbReference>
<dbReference type="Pfam" id="PF22339">
    <property type="entry name" value="YgxA-like_sub_bind"/>
    <property type="match status" value="1"/>
</dbReference>
<protein>
    <submittedName>
        <fullName evidence="3">Nucleotidyltransferase-like protein</fullName>
    </submittedName>
</protein>
<dbReference type="Proteomes" id="UP001256827">
    <property type="component" value="Chromosome"/>
</dbReference>
<dbReference type="RefSeq" id="WP_310770102.1">
    <property type="nucleotide sequence ID" value="NZ_CP134050.1"/>
</dbReference>
<name>A0ABY9T9N3_BREBE</name>